<feature type="domain" description="Sushi" evidence="16">
    <location>
        <begin position="139"/>
        <end position="202"/>
    </location>
</feature>
<dbReference type="Gene3D" id="2.10.70.10">
    <property type="entry name" value="Complement Module, domain 1"/>
    <property type="match status" value="10"/>
</dbReference>
<dbReference type="FunFam" id="2.10.70.10:FF:000130">
    <property type="entry name" value="Complement factor H"/>
    <property type="match status" value="1"/>
</dbReference>
<evidence type="ECO:0000256" key="2">
    <source>
        <dbReference type="ARBA" id="ARBA00022525"/>
    </source>
</evidence>
<evidence type="ECO:0000256" key="8">
    <source>
        <dbReference type="ARBA" id="ARBA00022859"/>
    </source>
</evidence>
<reference evidence="17" key="2">
    <citation type="submission" date="2025-08" db="UniProtKB">
        <authorList>
            <consortium name="Ensembl"/>
        </authorList>
    </citation>
    <scope>IDENTIFICATION</scope>
</reference>
<organism evidence="17 18">
    <name type="scientific">Suricata suricatta</name>
    <name type="common">Meerkat</name>
    <dbReference type="NCBI Taxonomy" id="37032"/>
    <lineage>
        <taxon>Eukaryota</taxon>
        <taxon>Metazoa</taxon>
        <taxon>Chordata</taxon>
        <taxon>Craniata</taxon>
        <taxon>Vertebrata</taxon>
        <taxon>Euteleostomi</taxon>
        <taxon>Mammalia</taxon>
        <taxon>Eutheria</taxon>
        <taxon>Laurasiatheria</taxon>
        <taxon>Carnivora</taxon>
        <taxon>Feliformia</taxon>
        <taxon>Herpestidae</taxon>
        <taxon>Suricata</taxon>
    </lineage>
</organism>
<evidence type="ECO:0000256" key="5">
    <source>
        <dbReference type="ARBA" id="ARBA00022659"/>
    </source>
</evidence>
<dbReference type="Proteomes" id="UP000472268">
    <property type="component" value="Chromosome 3"/>
</dbReference>
<feature type="domain" description="Sushi" evidence="16">
    <location>
        <begin position="433"/>
        <end position="491"/>
    </location>
</feature>
<keyword evidence="7" id="KW-0677">Repeat</keyword>
<dbReference type="Ensembl" id="ENSSSUT00005006752.1">
    <property type="protein sequence ID" value="ENSSSUP00005005830.1"/>
    <property type="gene ID" value="ENSSSUG00005003620.1"/>
</dbReference>
<feature type="disulfide bond" evidence="14">
    <location>
        <begin position="435"/>
        <end position="478"/>
    </location>
</feature>
<dbReference type="FunFam" id="2.10.70.10:FF:000054">
    <property type="entry name" value="Complement inhibitory factor H"/>
    <property type="match status" value="1"/>
</dbReference>
<evidence type="ECO:0000256" key="1">
    <source>
        <dbReference type="ARBA" id="ARBA00004613"/>
    </source>
</evidence>
<evidence type="ECO:0000256" key="10">
    <source>
        <dbReference type="ARBA" id="ARBA00023162"/>
    </source>
</evidence>
<evidence type="ECO:0000256" key="11">
    <source>
        <dbReference type="ARBA" id="ARBA00023180"/>
    </source>
</evidence>
<feature type="disulfide bond" evidence="14">
    <location>
        <begin position="109"/>
        <end position="136"/>
    </location>
</feature>
<keyword evidence="11" id="KW-0325">Glycoprotein</keyword>
<evidence type="ECO:0000256" key="3">
    <source>
        <dbReference type="ARBA" id="ARBA00022588"/>
    </source>
</evidence>
<evidence type="ECO:0000313" key="17">
    <source>
        <dbReference type="Ensembl" id="ENSSSUP00005005830.1"/>
    </source>
</evidence>
<keyword evidence="2" id="KW-0964">Secreted</keyword>
<gene>
    <name evidence="17" type="primary">LOC115287139</name>
</gene>
<name>A0A673T8E7_SURSU</name>
<dbReference type="PROSITE" id="PS50923">
    <property type="entry name" value="SUSHI"/>
    <property type="match status" value="7"/>
</dbReference>
<evidence type="ECO:0000256" key="15">
    <source>
        <dbReference type="SAM" id="SignalP"/>
    </source>
</evidence>
<feature type="domain" description="Sushi" evidence="16">
    <location>
        <begin position="78"/>
        <end position="138"/>
    </location>
</feature>
<keyword evidence="4" id="KW-0765">Sulfation</keyword>
<feature type="domain" description="Sushi" evidence="16">
    <location>
        <begin position="373"/>
        <end position="430"/>
    </location>
</feature>
<dbReference type="InterPro" id="IPR051503">
    <property type="entry name" value="ComplSys_Reg/VirEntry_Med"/>
</dbReference>
<keyword evidence="3" id="KW-0399">Innate immunity</keyword>
<keyword evidence="10" id="KW-0179">Complement alternate pathway</keyword>
<evidence type="ECO:0000256" key="6">
    <source>
        <dbReference type="ARBA" id="ARBA00022729"/>
    </source>
</evidence>
<feature type="domain" description="Sushi" evidence="16">
    <location>
        <begin position="14"/>
        <end position="77"/>
    </location>
</feature>
<dbReference type="FunFam" id="2.10.70.10:FF:000060">
    <property type="entry name" value="Complement inhibitory factor H"/>
    <property type="match status" value="1"/>
</dbReference>
<dbReference type="PANTHER" id="PTHR45785:SF7">
    <property type="entry name" value="COMPLEMENT FACTOR H"/>
    <property type="match status" value="1"/>
</dbReference>
<reference evidence="17" key="3">
    <citation type="submission" date="2025-09" db="UniProtKB">
        <authorList>
            <consortium name="Ensembl"/>
        </authorList>
    </citation>
    <scope>IDENTIFICATION</scope>
</reference>
<dbReference type="GO" id="GO:0005576">
    <property type="term" value="C:extracellular region"/>
    <property type="evidence" value="ECO:0007669"/>
    <property type="project" value="UniProtKB-SubCell"/>
</dbReference>
<dbReference type="AlphaFoldDB" id="A0A673T8E7"/>
<dbReference type="CDD" id="cd00033">
    <property type="entry name" value="CCP"/>
    <property type="match status" value="7"/>
</dbReference>
<dbReference type="Pfam" id="PF00084">
    <property type="entry name" value="Sushi"/>
    <property type="match status" value="7"/>
</dbReference>
<feature type="domain" description="Sushi" evidence="16">
    <location>
        <begin position="203"/>
        <end position="254"/>
    </location>
</feature>
<comment type="subcellular location">
    <subcellularLocation>
        <location evidence="1">Secreted</location>
    </subcellularLocation>
</comment>
<keyword evidence="6 15" id="KW-0732">Signal</keyword>
<evidence type="ECO:0000256" key="9">
    <source>
        <dbReference type="ARBA" id="ARBA00023157"/>
    </source>
</evidence>
<dbReference type="GO" id="GO:0006957">
    <property type="term" value="P:complement activation, alternative pathway"/>
    <property type="evidence" value="ECO:0007669"/>
    <property type="project" value="UniProtKB-KW"/>
</dbReference>
<dbReference type="PANTHER" id="PTHR45785">
    <property type="entry name" value="COMPLEMENT FACTOR H-RELATED"/>
    <property type="match status" value="1"/>
</dbReference>
<keyword evidence="8" id="KW-0391">Immunity</keyword>
<evidence type="ECO:0000256" key="4">
    <source>
        <dbReference type="ARBA" id="ARBA00022641"/>
    </source>
</evidence>
<comment type="function">
    <text evidence="12">Glycoprotein that plays an essential role in maintaining a well-balanced immune response by modulating complement activation. Acts as a soluble inhibitor of complement, where its binding to self markers such as glycan structures prevents complement activation and amplification on cell surfaces. Accelerates the decay of the complement alternative pathway (AP) C3 convertase C3bBb, thus preventing local formation of more C3b, the central player of the complement amplification loop. As a cofactor of the serine protease factor I, CFH also regulates proteolytic degradation of already-deposited C3b. In addition, mediates several cellular responses through interaction with specific receptors. For example, interacts with CR3/ITGAM receptor and thereby mediates the adhesion of human neutrophils to different pathogens. In turn, these pathogens are phagocytosed and destroyed.</text>
</comment>
<feature type="disulfide bond" evidence="14">
    <location>
        <begin position="539"/>
        <end position="582"/>
    </location>
</feature>
<protein>
    <recommendedName>
        <fullName evidence="13">Complement factor H</fullName>
    </recommendedName>
</protein>
<keyword evidence="5 14" id="KW-0768">Sushi</keyword>
<proteinExistence type="predicted"/>
<dbReference type="InterPro" id="IPR035976">
    <property type="entry name" value="Sushi/SCR/CCP_sf"/>
</dbReference>
<dbReference type="InterPro" id="IPR000436">
    <property type="entry name" value="Sushi_SCR_CCP_dom"/>
</dbReference>
<dbReference type="SUPFAM" id="SSF57535">
    <property type="entry name" value="Complement control module/SCR domain"/>
    <property type="match status" value="9"/>
</dbReference>
<evidence type="ECO:0000256" key="13">
    <source>
        <dbReference type="ARBA" id="ARBA00073358"/>
    </source>
</evidence>
<evidence type="ECO:0000259" key="16">
    <source>
        <dbReference type="PROSITE" id="PS50923"/>
    </source>
</evidence>
<feature type="disulfide bond" evidence="14">
    <location>
        <begin position="173"/>
        <end position="200"/>
    </location>
</feature>
<keyword evidence="9 14" id="KW-1015">Disulfide bond</keyword>
<evidence type="ECO:0000256" key="12">
    <source>
        <dbReference type="ARBA" id="ARBA00055185"/>
    </source>
</evidence>
<feature type="chain" id="PRO_5025680634" description="Complement factor H" evidence="15">
    <location>
        <begin position="19"/>
        <end position="659"/>
    </location>
</feature>
<feature type="signal peptide" evidence="15">
    <location>
        <begin position="1"/>
        <end position="18"/>
    </location>
</feature>
<evidence type="ECO:0000256" key="7">
    <source>
        <dbReference type="ARBA" id="ARBA00022737"/>
    </source>
</evidence>
<evidence type="ECO:0000256" key="14">
    <source>
        <dbReference type="PROSITE-ProRule" id="PRU00302"/>
    </source>
</evidence>
<evidence type="ECO:0000313" key="18">
    <source>
        <dbReference type="Proteomes" id="UP000472268"/>
    </source>
</evidence>
<feature type="domain" description="Sushi" evidence="16">
    <location>
        <begin position="537"/>
        <end position="595"/>
    </location>
</feature>
<dbReference type="SMART" id="SM00032">
    <property type="entry name" value="CCP"/>
    <property type="match status" value="10"/>
</dbReference>
<reference evidence="17 18" key="1">
    <citation type="submission" date="2019-05" db="EMBL/GenBank/DDBJ databases">
        <title>A Chromosome-scale Meerkat (S. suricatta) Genome Assembly.</title>
        <authorList>
            <person name="Dudchenko O."/>
            <person name="Lieberman Aiden E."/>
            <person name="Tung J."/>
            <person name="Barreiro L.B."/>
            <person name="Clutton-Brock T.H."/>
        </authorList>
    </citation>
    <scope>NUCLEOTIDE SEQUENCE [LARGE SCALE GENOMIC DNA]</scope>
</reference>
<keyword evidence="18" id="KW-1185">Reference proteome</keyword>
<dbReference type="FunFam" id="2.10.70.10:FF:000026">
    <property type="entry name" value="Complement inhibitory factor H"/>
    <property type="match status" value="1"/>
</dbReference>
<comment type="caution">
    <text evidence="14">Lacks conserved residue(s) required for the propagation of feature annotation.</text>
</comment>
<accession>A0A673T8E7</accession>
<sequence length="659" mass="73973">TSIRLSITLFSLFLDCEGPPPGRQNEILSGVWSEQTYPEGTQATYKCQPGYRSLGAIVMECKNGKWVALNPLRICQKRPCGHPGDTPFGSFHLARGNEFEYGAKVVYTCSEGYRMLGRINFRECESDGWTNDIPLCEVVKCLPVTHPENGRITSSVSDLDQEYTFGQVVRFACNSGFMLVGPAEIHCSTNGVWSGEKISCQKPEIPNGRAVSLKNTYKENERFQYTCHKGYEYSNKGDAVCTASGWTPSPSCKEIICASPHIKNGDYKPKGIIYRSGDEIIYRCRTSNQEKKATCTSTGWIPQPSCTGNYCDFPKIKHGSLYNEFWYRGSFPVRVGQKFWYSCDSNFATNSQEPWEYIHCTQDGWSPEVPCLRQCIFNFLKNGNYPKPGRKYLQGQSVRVDCKPGHSLPNEQTEMTCTEDGWSPPPECFLLGTDCFSLPDFGNATPIGQQKAVYKSGEKVTYKCPTSHLVDGPNTVQCINSQWIGKPRCKGTSMKFLNLVVKMSGARDECIQSFDLVGGRVVICSNGNWTQLLNPNEKCGPPPPIDNGDITTFPKPEYDPGSSVEYQCQSLYVLEGNKIITCSYGQWSKPPKCLDACVVSEETMEKHKIKFRWSPKKKLYAPTQDHVEFECKPGYVKRTAEHTFRVTCLEGKLTYPVCV</sequence>